<feature type="DNA-binding region" description="HMG box" evidence="4">
    <location>
        <begin position="222"/>
        <end position="288"/>
    </location>
</feature>
<dbReference type="SUPFAM" id="SSF47095">
    <property type="entry name" value="HMG-box"/>
    <property type="match status" value="2"/>
</dbReference>
<dbReference type="OrthoDB" id="1919336at2759"/>
<name>A0A6P3FXD2_OCTDE</name>
<feature type="region of interest" description="Disordered" evidence="5">
    <location>
        <begin position="175"/>
        <end position="203"/>
    </location>
</feature>
<dbReference type="PANTHER" id="PTHR46318:SF1">
    <property type="entry name" value="UPSTREAM-BINDING FACTOR 1-LIKE PROTEIN 1-RELATED"/>
    <property type="match status" value="1"/>
</dbReference>
<feature type="compositionally biased region" description="Acidic residues" evidence="5">
    <location>
        <begin position="372"/>
        <end position="390"/>
    </location>
</feature>
<dbReference type="InterPro" id="IPR009071">
    <property type="entry name" value="HMG_box_dom"/>
</dbReference>
<feature type="DNA-binding region" description="HMG box" evidence="4">
    <location>
        <begin position="100"/>
        <end position="168"/>
    </location>
</feature>
<keyword evidence="2 4" id="KW-0238">DNA-binding</keyword>
<evidence type="ECO:0000313" key="7">
    <source>
        <dbReference type="Proteomes" id="UP000515203"/>
    </source>
</evidence>
<evidence type="ECO:0000256" key="3">
    <source>
        <dbReference type="ARBA" id="ARBA00023242"/>
    </source>
</evidence>
<dbReference type="Gene3D" id="1.10.30.10">
    <property type="entry name" value="High mobility group box domain"/>
    <property type="match status" value="2"/>
</dbReference>
<evidence type="ECO:0000256" key="1">
    <source>
        <dbReference type="ARBA" id="ARBA00004123"/>
    </source>
</evidence>
<protein>
    <submittedName>
        <fullName evidence="8">Upstream-binding factor 1-like protein 1</fullName>
    </submittedName>
</protein>
<dbReference type="AlphaFoldDB" id="A0A6P3FXD2"/>
<dbReference type="FunCoup" id="A0A6P3FXD2">
    <property type="interactions" value="71"/>
</dbReference>
<feature type="domain" description="HMG box" evidence="6">
    <location>
        <begin position="222"/>
        <end position="288"/>
    </location>
</feature>
<dbReference type="SMART" id="SM00398">
    <property type="entry name" value="HMG"/>
    <property type="match status" value="2"/>
</dbReference>
<keyword evidence="7" id="KW-1185">Reference proteome</keyword>
<gene>
    <name evidence="8" type="primary">LOC101571854</name>
</gene>
<proteinExistence type="predicted"/>
<feature type="domain" description="HMG box" evidence="6">
    <location>
        <begin position="100"/>
        <end position="168"/>
    </location>
</feature>
<dbReference type="InterPro" id="IPR051762">
    <property type="entry name" value="UBF1"/>
</dbReference>
<evidence type="ECO:0000256" key="4">
    <source>
        <dbReference type="PROSITE-ProRule" id="PRU00267"/>
    </source>
</evidence>
<feature type="compositionally biased region" description="Polar residues" evidence="5">
    <location>
        <begin position="391"/>
        <end position="400"/>
    </location>
</feature>
<dbReference type="PROSITE" id="PS50118">
    <property type="entry name" value="HMG_BOX_2"/>
    <property type="match status" value="2"/>
</dbReference>
<dbReference type="GO" id="GO:0003677">
    <property type="term" value="F:DNA binding"/>
    <property type="evidence" value="ECO:0007669"/>
    <property type="project" value="UniProtKB-UniRule"/>
</dbReference>
<dbReference type="GeneID" id="101571854"/>
<dbReference type="RefSeq" id="XP_004647499.1">
    <property type="nucleotide sequence ID" value="XM_004647442.1"/>
</dbReference>
<reference evidence="8" key="1">
    <citation type="submission" date="2025-08" db="UniProtKB">
        <authorList>
            <consortium name="RefSeq"/>
        </authorList>
    </citation>
    <scope>IDENTIFICATION</scope>
</reference>
<dbReference type="CDD" id="cd22003">
    <property type="entry name" value="HMG-box_UBF1_rpt6-like"/>
    <property type="match status" value="1"/>
</dbReference>
<dbReference type="Pfam" id="PF00505">
    <property type="entry name" value="HMG_box"/>
    <property type="match status" value="1"/>
</dbReference>
<evidence type="ECO:0000313" key="8">
    <source>
        <dbReference type="RefSeq" id="XP_004647499.1"/>
    </source>
</evidence>
<dbReference type="InterPro" id="IPR036910">
    <property type="entry name" value="HMG_box_dom_sf"/>
</dbReference>
<dbReference type="CDD" id="cd21998">
    <property type="entry name" value="HMG-box_UBF1_rpt1-like"/>
    <property type="match status" value="1"/>
</dbReference>
<sequence length="400" mass="46542">MDLPPSQGHWSKEDVCRLLQRIENNLLSGDNPRSKADKSQPDWEKIAFQGFSGEMCKLKWTEICSKLGKFQPLEEVVQEARKLVCGHNRNNESQKHPDFPKRPLTAYFRFYKEQRLHYSQKYPQMNNYKLAKILAQKYRQLPQEVKQKYTEEYWKDKQEFKEKVAQFWQKHPDQVQICKKSGGGKRRPRKAPKNAQDSVQSVRPLSKTDKFGKYVKFHGEPPKPPMTGYNKFHDDWWSREELEYLSPQERRVEISRRWHRVPPALKEQYRQQAEKLHRQYWVDLDLWLKGLSPEEYAAYKKRNSGKGKIVTLPGDPNPRFSRRDLPPSPAMTVQAGPGQENRLQAPGTGAPGAVPSCHPHPPGSQRTRKEPAEEDGSASDCSSEDEDEEMNLSSYFSSSS</sequence>
<comment type="subcellular location">
    <subcellularLocation>
        <location evidence="1">Nucleus</location>
    </subcellularLocation>
</comment>
<evidence type="ECO:0000256" key="5">
    <source>
        <dbReference type="SAM" id="MobiDB-lite"/>
    </source>
</evidence>
<feature type="region of interest" description="Disordered" evidence="5">
    <location>
        <begin position="306"/>
        <end position="400"/>
    </location>
</feature>
<keyword evidence="3 4" id="KW-0539">Nucleus</keyword>
<dbReference type="GO" id="GO:0005634">
    <property type="term" value="C:nucleus"/>
    <property type="evidence" value="ECO:0007669"/>
    <property type="project" value="UniProtKB-SubCell"/>
</dbReference>
<accession>A0A6P3FXD2</accession>
<dbReference type="PANTHER" id="PTHR46318">
    <property type="entry name" value="UPSTREAM BINDING TRANSCRIPTION FACTOR"/>
    <property type="match status" value="1"/>
</dbReference>
<evidence type="ECO:0000259" key="6">
    <source>
        <dbReference type="PROSITE" id="PS50118"/>
    </source>
</evidence>
<organism evidence="7 8">
    <name type="scientific">Octodon degus</name>
    <name type="common">Degu</name>
    <name type="synonym">Sciurus degus</name>
    <dbReference type="NCBI Taxonomy" id="10160"/>
    <lineage>
        <taxon>Eukaryota</taxon>
        <taxon>Metazoa</taxon>
        <taxon>Chordata</taxon>
        <taxon>Craniata</taxon>
        <taxon>Vertebrata</taxon>
        <taxon>Euteleostomi</taxon>
        <taxon>Mammalia</taxon>
        <taxon>Eutheria</taxon>
        <taxon>Euarchontoglires</taxon>
        <taxon>Glires</taxon>
        <taxon>Rodentia</taxon>
        <taxon>Hystricomorpha</taxon>
        <taxon>Octodontidae</taxon>
        <taxon>Octodon</taxon>
    </lineage>
</organism>
<evidence type="ECO:0000256" key="2">
    <source>
        <dbReference type="ARBA" id="ARBA00023125"/>
    </source>
</evidence>
<dbReference type="Proteomes" id="UP000515203">
    <property type="component" value="Unplaced"/>
</dbReference>
<dbReference type="InParanoid" id="A0A6P3FXD2"/>
<feature type="compositionally biased region" description="Basic residues" evidence="5">
    <location>
        <begin position="182"/>
        <end position="192"/>
    </location>
</feature>